<name>A0ABD5VK14_9EURY</name>
<sequence>MSYRNAFENRFEDRDVDVTVAKLGLVAAVLLLGLRFFADQPFLTVIPVAIGLACGTYLVTHDRVMDEVALPQFSETVAGYLPAVVVLAVAALVAAVRLVGERSLPVIFLTGLVGTLLLFQILLVKAESLSPPVVLFEIFVAAIVIRTTALFAVPGFVGGDIWVHGPVWVEGIAATGSLEPLSESKYLLAPLYHALSSLGALVTGSPRAGIYLTVGLVVPLSALFVYGIGAMFVPARWALVATALYAFADQFIRWGLHVIPTSLGLAFFIAVLYFVLKTFYTDGEGWVAVGVFAFSLAIVFTHQVSTAVLLVTLAVAVGVAGIRDATDASGWQRSTLVLGATFLASLVATVVSWTLAPWTGGGADTAGEGFLVRMLGVVSETFVEDAGFLNLLSTSEPAVPGSSGPETLLDTLVPYIELFGFALLLAAAVVGALVMLRWRQRMDATITVLAAGALMFVFTFGFNTFGITVFLPGRWIAFLYVPLSLVAAVGLFHVVSHAPRGAMVAIVLVFALGYPTSMVVAEKATLDDPVFDDRYARTAFTDAELAASDTIPGLLSAGTMADVQTDHPYWRTFHPLEPAEMVTLTVDADGPTEDVPIVYRSYQATGPSTFQYELGEEPYPSTDASYTQAEVCSDGRNYVYANDEVLLCTAPSDSEVSDE</sequence>
<dbReference type="Proteomes" id="UP001596395">
    <property type="component" value="Unassembled WGS sequence"/>
</dbReference>
<feature type="transmembrane region" description="Helical" evidence="1">
    <location>
        <begin position="502"/>
        <end position="521"/>
    </location>
</feature>
<reference evidence="2 3" key="1">
    <citation type="journal article" date="2019" name="Int. J. Syst. Evol. Microbiol.">
        <title>The Global Catalogue of Microorganisms (GCM) 10K type strain sequencing project: providing services to taxonomists for standard genome sequencing and annotation.</title>
        <authorList>
            <consortium name="The Broad Institute Genomics Platform"/>
            <consortium name="The Broad Institute Genome Sequencing Center for Infectious Disease"/>
            <person name="Wu L."/>
            <person name="Ma J."/>
        </authorList>
    </citation>
    <scope>NUCLEOTIDE SEQUENCE [LARGE SCALE GENOMIC DNA]</scope>
    <source>
        <strain evidence="2 3">GX26</strain>
    </source>
</reference>
<dbReference type="AlphaFoldDB" id="A0ABD5VK14"/>
<feature type="transmembrane region" description="Helical" evidence="1">
    <location>
        <begin position="106"/>
        <end position="124"/>
    </location>
</feature>
<feature type="transmembrane region" description="Helical" evidence="1">
    <location>
        <begin position="20"/>
        <end position="38"/>
    </location>
</feature>
<organism evidence="2 3">
    <name type="scientific">Halorubellus litoreus</name>
    <dbReference type="NCBI Taxonomy" id="755308"/>
    <lineage>
        <taxon>Archaea</taxon>
        <taxon>Methanobacteriati</taxon>
        <taxon>Methanobacteriota</taxon>
        <taxon>Stenosarchaea group</taxon>
        <taxon>Halobacteria</taxon>
        <taxon>Halobacteriales</taxon>
        <taxon>Halorubellaceae</taxon>
        <taxon>Halorubellus</taxon>
    </lineage>
</organism>
<gene>
    <name evidence="2" type="ORF">ACFQGB_16900</name>
</gene>
<feature type="transmembrane region" description="Helical" evidence="1">
    <location>
        <begin position="210"/>
        <end position="234"/>
    </location>
</feature>
<feature type="transmembrane region" description="Helical" evidence="1">
    <location>
        <begin position="448"/>
        <end position="471"/>
    </location>
</feature>
<feature type="transmembrane region" description="Helical" evidence="1">
    <location>
        <begin position="283"/>
        <end position="300"/>
    </location>
</feature>
<protein>
    <recommendedName>
        <fullName evidence="4">Dolichyl-phosphate-mannose-protein mannosyltransferase</fullName>
    </recommendedName>
</protein>
<keyword evidence="1" id="KW-0812">Transmembrane</keyword>
<keyword evidence="1" id="KW-0472">Membrane</keyword>
<evidence type="ECO:0000313" key="3">
    <source>
        <dbReference type="Proteomes" id="UP001596395"/>
    </source>
</evidence>
<comment type="caution">
    <text evidence="2">The sequence shown here is derived from an EMBL/GenBank/DDBJ whole genome shotgun (WGS) entry which is preliminary data.</text>
</comment>
<feature type="transmembrane region" description="Helical" evidence="1">
    <location>
        <begin position="412"/>
        <end position="436"/>
    </location>
</feature>
<evidence type="ECO:0000256" key="1">
    <source>
        <dbReference type="SAM" id="Phobius"/>
    </source>
</evidence>
<accession>A0ABD5VK14</accession>
<feature type="transmembrane region" description="Helical" evidence="1">
    <location>
        <begin position="335"/>
        <end position="356"/>
    </location>
</feature>
<feature type="transmembrane region" description="Helical" evidence="1">
    <location>
        <begin position="477"/>
        <end position="495"/>
    </location>
</feature>
<evidence type="ECO:0000313" key="2">
    <source>
        <dbReference type="EMBL" id="MFC6954545.1"/>
    </source>
</evidence>
<keyword evidence="1" id="KW-1133">Transmembrane helix</keyword>
<feature type="transmembrane region" description="Helical" evidence="1">
    <location>
        <begin position="44"/>
        <end position="60"/>
    </location>
</feature>
<feature type="transmembrane region" description="Helical" evidence="1">
    <location>
        <begin position="136"/>
        <end position="157"/>
    </location>
</feature>
<dbReference type="RefSeq" id="WP_336351490.1">
    <property type="nucleotide sequence ID" value="NZ_JAZAQL010000003.1"/>
</dbReference>
<dbReference type="EMBL" id="JBHSXN010000003">
    <property type="protein sequence ID" value="MFC6954545.1"/>
    <property type="molecule type" value="Genomic_DNA"/>
</dbReference>
<keyword evidence="3" id="KW-1185">Reference proteome</keyword>
<feature type="transmembrane region" description="Helical" evidence="1">
    <location>
        <begin position="80"/>
        <end position="100"/>
    </location>
</feature>
<feature type="transmembrane region" description="Helical" evidence="1">
    <location>
        <begin position="254"/>
        <end position="276"/>
    </location>
</feature>
<feature type="transmembrane region" description="Helical" evidence="1">
    <location>
        <begin position="306"/>
        <end position="323"/>
    </location>
</feature>
<proteinExistence type="predicted"/>
<evidence type="ECO:0008006" key="4">
    <source>
        <dbReference type="Google" id="ProtNLM"/>
    </source>
</evidence>